<dbReference type="InterPro" id="IPR008030">
    <property type="entry name" value="NmrA-like"/>
</dbReference>
<feature type="domain" description="NmrA-like" evidence="1">
    <location>
        <begin position="96"/>
        <end position="231"/>
    </location>
</feature>
<evidence type="ECO:0000259" key="1">
    <source>
        <dbReference type="Pfam" id="PF05368"/>
    </source>
</evidence>
<accession>A0A9W8MSB7</accession>
<dbReference type="Pfam" id="PF05368">
    <property type="entry name" value="NmrA"/>
    <property type="match status" value="1"/>
</dbReference>
<dbReference type="InterPro" id="IPR051604">
    <property type="entry name" value="Ergot_Alk_Oxidoreductase"/>
</dbReference>
<dbReference type="PANTHER" id="PTHR43162">
    <property type="match status" value="1"/>
</dbReference>
<dbReference type="InterPro" id="IPR036291">
    <property type="entry name" value="NAD(P)-bd_dom_sf"/>
</dbReference>
<protein>
    <recommendedName>
        <fullName evidence="1">NmrA-like domain-containing protein</fullName>
    </recommendedName>
</protein>
<dbReference type="PANTHER" id="PTHR43162:SF1">
    <property type="entry name" value="PRESTALK A DIFFERENTIATION PROTEIN A"/>
    <property type="match status" value="1"/>
</dbReference>
<dbReference type="OrthoDB" id="419598at2759"/>
<dbReference type="AlphaFoldDB" id="A0A9W8MSB7"/>
<reference evidence="2" key="1">
    <citation type="submission" date="2022-07" db="EMBL/GenBank/DDBJ databases">
        <title>Genome Sequence of Agrocybe chaxingu.</title>
        <authorList>
            <person name="Buettner E."/>
        </authorList>
    </citation>
    <scope>NUCLEOTIDE SEQUENCE</scope>
    <source>
        <strain evidence="2">MP-N11</strain>
    </source>
</reference>
<dbReference type="EMBL" id="JANKHO010001806">
    <property type="protein sequence ID" value="KAJ3498279.1"/>
    <property type="molecule type" value="Genomic_DNA"/>
</dbReference>
<dbReference type="Gene3D" id="3.90.25.10">
    <property type="entry name" value="UDP-galactose 4-epimerase, domain 1"/>
    <property type="match status" value="1"/>
</dbReference>
<name>A0A9W8MSB7_9AGAR</name>
<proteinExistence type="predicted"/>
<organism evidence="2 3">
    <name type="scientific">Agrocybe chaxingu</name>
    <dbReference type="NCBI Taxonomy" id="84603"/>
    <lineage>
        <taxon>Eukaryota</taxon>
        <taxon>Fungi</taxon>
        <taxon>Dikarya</taxon>
        <taxon>Basidiomycota</taxon>
        <taxon>Agaricomycotina</taxon>
        <taxon>Agaricomycetes</taxon>
        <taxon>Agaricomycetidae</taxon>
        <taxon>Agaricales</taxon>
        <taxon>Agaricineae</taxon>
        <taxon>Strophariaceae</taxon>
        <taxon>Agrocybe</taxon>
    </lineage>
</organism>
<comment type="caution">
    <text evidence="2">The sequence shown here is derived from an EMBL/GenBank/DDBJ whole genome shotgun (WGS) entry which is preliminary data.</text>
</comment>
<keyword evidence="3" id="KW-1185">Reference proteome</keyword>
<evidence type="ECO:0000313" key="2">
    <source>
        <dbReference type="EMBL" id="KAJ3498279.1"/>
    </source>
</evidence>
<sequence length="262" mass="28806">MTILVTGGTGKTGFKLAKLLHAANQSVLITSRKGVAPEPFKAVTFDWNDASTFENPFKATRTSTRPFIDLAISKGVKRFVLLSASQLQKGGVFIGKIHEYIASLGVEYTVLRPTWFTENFGALFVHSINNDNTVASVTKNGKIPFVSIDDIAKAAFDALLAEKSANSDFYVVGPELFTYDQAIELLSEIIGRKITHVHITNEQEQGFYRSIGMSPEYAAMLNGMEAVIADGSEEKLVGTSKTITGTHKLRDYFEENKALWVK</sequence>
<dbReference type="Proteomes" id="UP001148786">
    <property type="component" value="Unassembled WGS sequence"/>
</dbReference>
<gene>
    <name evidence="2" type="ORF">NLJ89_g10237</name>
</gene>
<dbReference type="SUPFAM" id="SSF51735">
    <property type="entry name" value="NAD(P)-binding Rossmann-fold domains"/>
    <property type="match status" value="1"/>
</dbReference>
<dbReference type="Gene3D" id="3.40.50.720">
    <property type="entry name" value="NAD(P)-binding Rossmann-like Domain"/>
    <property type="match status" value="1"/>
</dbReference>
<evidence type="ECO:0000313" key="3">
    <source>
        <dbReference type="Proteomes" id="UP001148786"/>
    </source>
</evidence>